<evidence type="ECO:0000313" key="2">
    <source>
        <dbReference type="EMBL" id="ACB84442.1"/>
    </source>
</evidence>
<dbReference type="KEGG" id="nth:Nther_0857"/>
<feature type="transmembrane region" description="Helical" evidence="1">
    <location>
        <begin position="6"/>
        <end position="25"/>
    </location>
</feature>
<dbReference type="HOGENOM" id="CLU_2317339_0_0_9"/>
<reference evidence="2 3" key="2">
    <citation type="journal article" date="2011" name="J. Bacteriol.">
        <title>Complete genome sequence of the anaerobic, halophilic alkalithermophile Natranaerobius thermophilus JW/NM-WN-LF.</title>
        <authorList>
            <person name="Zhao B."/>
            <person name="Mesbah N.M."/>
            <person name="Dalin E."/>
            <person name="Goodwin L."/>
            <person name="Nolan M."/>
            <person name="Pitluck S."/>
            <person name="Chertkov O."/>
            <person name="Brettin T.S."/>
            <person name="Han J."/>
            <person name="Larimer F.W."/>
            <person name="Land M.L."/>
            <person name="Hauser L."/>
            <person name="Kyrpides N."/>
            <person name="Wiegel J."/>
        </authorList>
    </citation>
    <scope>NUCLEOTIDE SEQUENCE [LARGE SCALE GENOMIC DNA]</scope>
    <source>
        <strain evidence="3">ATCC BAA-1301 / DSM 18059 / JW/NM-WN-LF</strain>
    </source>
</reference>
<protein>
    <recommendedName>
        <fullName evidence="4">DUF2007 domain-containing protein</fullName>
    </recommendedName>
</protein>
<gene>
    <name evidence="2" type="ordered locus">Nther_0857</name>
</gene>
<dbReference type="InParanoid" id="B2A876"/>
<sequence length="99" mass="11525">MFDFSLLQVLLIIFATIAIVTHFIYDKKSWVEFHSGTQSNSEQIYQIYSFLKKNGVKCRVKDKNQPFSRMQNSQSVIVTIEIKKGEEDKANRLLSDFNS</sequence>
<dbReference type="OrthoDB" id="2112708at2"/>
<accession>B2A876</accession>
<evidence type="ECO:0008006" key="4">
    <source>
        <dbReference type="Google" id="ProtNLM"/>
    </source>
</evidence>
<dbReference type="AlphaFoldDB" id="B2A876"/>
<dbReference type="STRING" id="457570.Nther_0857"/>
<evidence type="ECO:0000256" key="1">
    <source>
        <dbReference type="SAM" id="Phobius"/>
    </source>
</evidence>
<reference evidence="2 3" key="1">
    <citation type="submission" date="2008-04" db="EMBL/GenBank/DDBJ databases">
        <title>Complete sequence of chromosome of Natranaerobius thermophilus JW/NM-WN-LF.</title>
        <authorList>
            <consortium name="US DOE Joint Genome Institute"/>
            <person name="Copeland A."/>
            <person name="Lucas S."/>
            <person name="Lapidus A."/>
            <person name="Glavina del Rio T."/>
            <person name="Dalin E."/>
            <person name="Tice H."/>
            <person name="Bruce D."/>
            <person name="Goodwin L."/>
            <person name="Pitluck S."/>
            <person name="Chertkov O."/>
            <person name="Brettin T."/>
            <person name="Detter J.C."/>
            <person name="Han C."/>
            <person name="Kuske C.R."/>
            <person name="Schmutz J."/>
            <person name="Larimer F."/>
            <person name="Land M."/>
            <person name="Hauser L."/>
            <person name="Kyrpides N."/>
            <person name="Lykidis A."/>
            <person name="Mesbah N.M."/>
            <person name="Wiegel J."/>
        </authorList>
    </citation>
    <scope>NUCLEOTIDE SEQUENCE [LARGE SCALE GENOMIC DNA]</scope>
    <source>
        <strain evidence="3">ATCC BAA-1301 / DSM 18059 / JW/NM-WN-LF</strain>
    </source>
</reference>
<keyword evidence="1" id="KW-0472">Membrane</keyword>
<keyword evidence="1" id="KW-1133">Transmembrane helix</keyword>
<organism evidence="2 3">
    <name type="scientific">Natranaerobius thermophilus (strain ATCC BAA-1301 / DSM 18059 / JW/NM-WN-LF)</name>
    <dbReference type="NCBI Taxonomy" id="457570"/>
    <lineage>
        <taxon>Bacteria</taxon>
        <taxon>Bacillati</taxon>
        <taxon>Bacillota</taxon>
        <taxon>Clostridia</taxon>
        <taxon>Natranaerobiales</taxon>
        <taxon>Natranaerobiaceae</taxon>
        <taxon>Natranaerobius</taxon>
    </lineage>
</organism>
<dbReference type="Proteomes" id="UP000001683">
    <property type="component" value="Chromosome"/>
</dbReference>
<proteinExistence type="predicted"/>
<keyword evidence="1" id="KW-0812">Transmembrane</keyword>
<keyword evidence="3" id="KW-1185">Reference proteome</keyword>
<evidence type="ECO:0000313" key="3">
    <source>
        <dbReference type="Proteomes" id="UP000001683"/>
    </source>
</evidence>
<name>B2A876_NATTJ</name>
<dbReference type="EMBL" id="CP001034">
    <property type="protein sequence ID" value="ACB84442.1"/>
    <property type="molecule type" value="Genomic_DNA"/>
</dbReference>
<dbReference type="RefSeq" id="WP_012447320.1">
    <property type="nucleotide sequence ID" value="NC_010718.1"/>
</dbReference>